<dbReference type="InterPro" id="IPR006073">
    <property type="entry name" value="GTP-bd"/>
</dbReference>
<name>A0AAD4BM67_BOLED</name>
<dbReference type="GO" id="GO:0005525">
    <property type="term" value="F:GTP binding"/>
    <property type="evidence" value="ECO:0007669"/>
    <property type="project" value="InterPro"/>
</dbReference>
<dbReference type="Proteomes" id="UP001194468">
    <property type="component" value="Unassembled WGS sequence"/>
</dbReference>
<reference evidence="2" key="1">
    <citation type="submission" date="2019-10" db="EMBL/GenBank/DDBJ databases">
        <authorList>
            <consortium name="DOE Joint Genome Institute"/>
            <person name="Kuo A."/>
            <person name="Miyauchi S."/>
            <person name="Kiss E."/>
            <person name="Drula E."/>
            <person name="Kohler A."/>
            <person name="Sanchez-Garcia M."/>
            <person name="Andreopoulos B."/>
            <person name="Barry K.W."/>
            <person name="Bonito G."/>
            <person name="Buee M."/>
            <person name="Carver A."/>
            <person name="Chen C."/>
            <person name="Cichocki N."/>
            <person name="Clum A."/>
            <person name="Culley D."/>
            <person name="Crous P.W."/>
            <person name="Fauchery L."/>
            <person name="Girlanda M."/>
            <person name="Hayes R."/>
            <person name="Keri Z."/>
            <person name="LaButti K."/>
            <person name="Lipzen A."/>
            <person name="Lombard V."/>
            <person name="Magnuson J."/>
            <person name="Maillard F."/>
            <person name="Morin E."/>
            <person name="Murat C."/>
            <person name="Nolan M."/>
            <person name="Ohm R."/>
            <person name="Pangilinan J."/>
            <person name="Pereira M."/>
            <person name="Perotto S."/>
            <person name="Peter M."/>
            <person name="Riley R."/>
            <person name="Sitrit Y."/>
            <person name="Stielow B."/>
            <person name="Szollosi G."/>
            <person name="Zifcakova L."/>
            <person name="Stursova M."/>
            <person name="Spatafora J.W."/>
            <person name="Tedersoo L."/>
            <person name="Vaario L.-M."/>
            <person name="Yamada A."/>
            <person name="Yan M."/>
            <person name="Wang P."/>
            <person name="Xu J."/>
            <person name="Bruns T."/>
            <person name="Baldrian P."/>
            <person name="Vilgalys R."/>
            <person name="Henrissat B."/>
            <person name="Grigoriev I.V."/>
            <person name="Hibbett D."/>
            <person name="Nagy L.G."/>
            <person name="Martin F.M."/>
        </authorList>
    </citation>
    <scope>NUCLEOTIDE SEQUENCE</scope>
    <source>
        <strain evidence="2">BED1</strain>
    </source>
</reference>
<dbReference type="Gene3D" id="3.40.50.300">
    <property type="entry name" value="P-loop containing nucleotide triphosphate hydrolases"/>
    <property type="match status" value="1"/>
</dbReference>
<dbReference type="AlphaFoldDB" id="A0AAD4BM67"/>
<evidence type="ECO:0000313" key="2">
    <source>
        <dbReference type="EMBL" id="KAF8433953.1"/>
    </source>
</evidence>
<evidence type="ECO:0000313" key="3">
    <source>
        <dbReference type="Proteomes" id="UP001194468"/>
    </source>
</evidence>
<protein>
    <recommendedName>
        <fullName evidence="1">G domain-containing protein</fullName>
    </recommendedName>
</protein>
<sequence>MSTENTSSQFEDIRAKFGRFRILIVGRANAGKTTILQKICNTTENPEIYDGDGNKRGIHNVENELIFRSNDKFVFHDSQGFEAGSKVEFERTKKFIADRANTTYLKKRLDAIWYCIPMDKIDRAIQRSEEIFFGECDPNNVPVVVLFTKFDALQAKAVLKLAPSDRRLPLQEKLSKLPPLMEEIFNSADVWGRLAKMAYPPKSSVRLENIHKGNEGHNILVENTAAVLSDEVLQMLFVSAQETNIGLCVKYAAEWVIVSGMGRMCNTEFSRSRELQICKLACWFPHFQRVSCKFFHGGDCDHLMSTLHPALAIIGSLKSDNQDNLITWQQYLHAGVETLLILEHSFYLSQRGDSDPVSSAAQKYWMSDIPTKVNIALEDVFMQYGTASEEEKVAMICNVVMQNHMERPVTK</sequence>
<proteinExistence type="predicted"/>
<dbReference type="CDD" id="cd00882">
    <property type="entry name" value="Ras_like_GTPase"/>
    <property type="match status" value="1"/>
</dbReference>
<comment type="caution">
    <text evidence="2">The sequence shown here is derived from an EMBL/GenBank/DDBJ whole genome shotgun (WGS) entry which is preliminary data.</text>
</comment>
<evidence type="ECO:0000259" key="1">
    <source>
        <dbReference type="Pfam" id="PF01926"/>
    </source>
</evidence>
<organism evidence="2 3">
    <name type="scientific">Boletus edulis BED1</name>
    <dbReference type="NCBI Taxonomy" id="1328754"/>
    <lineage>
        <taxon>Eukaryota</taxon>
        <taxon>Fungi</taxon>
        <taxon>Dikarya</taxon>
        <taxon>Basidiomycota</taxon>
        <taxon>Agaricomycotina</taxon>
        <taxon>Agaricomycetes</taxon>
        <taxon>Agaricomycetidae</taxon>
        <taxon>Boletales</taxon>
        <taxon>Boletineae</taxon>
        <taxon>Boletaceae</taxon>
        <taxon>Boletoideae</taxon>
        <taxon>Boletus</taxon>
    </lineage>
</organism>
<gene>
    <name evidence="2" type="ORF">L210DRAFT_3555661</name>
</gene>
<reference evidence="2" key="2">
    <citation type="journal article" date="2020" name="Nat. Commun.">
        <title>Large-scale genome sequencing of mycorrhizal fungi provides insights into the early evolution of symbiotic traits.</title>
        <authorList>
            <person name="Miyauchi S."/>
            <person name="Kiss E."/>
            <person name="Kuo A."/>
            <person name="Drula E."/>
            <person name="Kohler A."/>
            <person name="Sanchez-Garcia M."/>
            <person name="Morin E."/>
            <person name="Andreopoulos B."/>
            <person name="Barry K.W."/>
            <person name="Bonito G."/>
            <person name="Buee M."/>
            <person name="Carver A."/>
            <person name="Chen C."/>
            <person name="Cichocki N."/>
            <person name="Clum A."/>
            <person name="Culley D."/>
            <person name="Crous P.W."/>
            <person name="Fauchery L."/>
            <person name="Girlanda M."/>
            <person name="Hayes R.D."/>
            <person name="Keri Z."/>
            <person name="LaButti K."/>
            <person name="Lipzen A."/>
            <person name="Lombard V."/>
            <person name="Magnuson J."/>
            <person name="Maillard F."/>
            <person name="Murat C."/>
            <person name="Nolan M."/>
            <person name="Ohm R.A."/>
            <person name="Pangilinan J."/>
            <person name="Pereira M.F."/>
            <person name="Perotto S."/>
            <person name="Peter M."/>
            <person name="Pfister S."/>
            <person name="Riley R."/>
            <person name="Sitrit Y."/>
            <person name="Stielow J.B."/>
            <person name="Szollosi G."/>
            <person name="Zifcakova L."/>
            <person name="Stursova M."/>
            <person name="Spatafora J.W."/>
            <person name="Tedersoo L."/>
            <person name="Vaario L.M."/>
            <person name="Yamada A."/>
            <person name="Yan M."/>
            <person name="Wang P."/>
            <person name="Xu J."/>
            <person name="Bruns T."/>
            <person name="Baldrian P."/>
            <person name="Vilgalys R."/>
            <person name="Dunand C."/>
            <person name="Henrissat B."/>
            <person name="Grigoriev I.V."/>
            <person name="Hibbett D."/>
            <person name="Nagy L.G."/>
            <person name="Martin F.M."/>
        </authorList>
    </citation>
    <scope>NUCLEOTIDE SEQUENCE</scope>
    <source>
        <strain evidence="2">BED1</strain>
    </source>
</reference>
<dbReference type="SUPFAM" id="SSF52540">
    <property type="entry name" value="P-loop containing nucleoside triphosphate hydrolases"/>
    <property type="match status" value="1"/>
</dbReference>
<dbReference type="Pfam" id="PF01926">
    <property type="entry name" value="MMR_HSR1"/>
    <property type="match status" value="1"/>
</dbReference>
<dbReference type="EMBL" id="WHUW01000031">
    <property type="protein sequence ID" value="KAF8433953.1"/>
    <property type="molecule type" value="Genomic_DNA"/>
</dbReference>
<dbReference type="InterPro" id="IPR027417">
    <property type="entry name" value="P-loop_NTPase"/>
</dbReference>
<keyword evidence="3" id="KW-1185">Reference proteome</keyword>
<feature type="domain" description="G" evidence="1">
    <location>
        <begin position="21"/>
        <end position="149"/>
    </location>
</feature>
<accession>A0AAD4BM67</accession>